<accession>A0A0E9WSH7</accession>
<proteinExistence type="predicted"/>
<protein>
    <submittedName>
        <fullName evidence="1">Uncharacterized protein</fullName>
    </submittedName>
</protein>
<sequence>MRCGIAQLWREVFSACRNQSKLSPGEKKSVVIKKKNSIYFCFDNYFSPDIYCSSTFCILKLFAIEQKSMNASCLKKEDELE</sequence>
<evidence type="ECO:0000313" key="1">
    <source>
        <dbReference type="EMBL" id="JAH93379.1"/>
    </source>
</evidence>
<dbReference type="EMBL" id="GBXM01015198">
    <property type="protein sequence ID" value="JAH93379.1"/>
    <property type="molecule type" value="Transcribed_RNA"/>
</dbReference>
<dbReference type="AlphaFoldDB" id="A0A0E9WSH7"/>
<organism evidence="1">
    <name type="scientific">Anguilla anguilla</name>
    <name type="common">European freshwater eel</name>
    <name type="synonym">Muraena anguilla</name>
    <dbReference type="NCBI Taxonomy" id="7936"/>
    <lineage>
        <taxon>Eukaryota</taxon>
        <taxon>Metazoa</taxon>
        <taxon>Chordata</taxon>
        <taxon>Craniata</taxon>
        <taxon>Vertebrata</taxon>
        <taxon>Euteleostomi</taxon>
        <taxon>Actinopterygii</taxon>
        <taxon>Neopterygii</taxon>
        <taxon>Teleostei</taxon>
        <taxon>Anguilliformes</taxon>
        <taxon>Anguillidae</taxon>
        <taxon>Anguilla</taxon>
    </lineage>
</organism>
<reference evidence="1" key="1">
    <citation type="submission" date="2014-11" db="EMBL/GenBank/DDBJ databases">
        <authorList>
            <person name="Amaro Gonzalez C."/>
        </authorList>
    </citation>
    <scope>NUCLEOTIDE SEQUENCE</scope>
</reference>
<reference evidence="1" key="2">
    <citation type="journal article" date="2015" name="Fish Shellfish Immunol.">
        <title>Early steps in the European eel (Anguilla anguilla)-Vibrio vulnificus interaction in the gills: Role of the RtxA13 toxin.</title>
        <authorList>
            <person name="Callol A."/>
            <person name="Pajuelo D."/>
            <person name="Ebbesson L."/>
            <person name="Teles M."/>
            <person name="MacKenzie S."/>
            <person name="Amaro C."/>
        </authorList>
    </citation>
    <scope>NUCLEOTIDE SEQUENCE</scope>
</reference>
<name>A0A0E9WSH7_ANGAN</name>